<keyword evidence="4" id="KW-1185">Reference proteome</keyword>
<proteinExistence type="predicted"/>
<dbReference type="GeneID" id="112403078"/>
<evidence type="ECO:0000259" key="3">
    <source>
        <dbReference type="Pfam" id="PF24871"/>
    </source>
</evidence>
<evidence type="ECO:0000256" key="2">
    <source>
        <dbReference type="SAM" id="Phobius"/>
    </source>
</evidence>
<evidence type="ECO:0000313" key="4">
    <source>
        <dbReference type="Proteomes" id="UP000252040"/>
    </source>
</evidence>
<dbReference type="STRING" id="1706337.A0A341BVG6"/>
<dbReference type="Proteomes" id="UP000252040">
    <property type="component" value="Unplaced"/>
</dbReference>
<reference evidence="5" key="1">
    <citation type="submission" date="2025-08" db="UniProtKB">
        <authorList>
            <consortium name="RefSeq"/>
        </authorList>
    </citation>
    <scope>IDENTIFICATION</scope>
    <source>
        <tissue evidence="5">Meat</tissue>
    </source>
</reference>
<dbReference type="KEGG" id="nasi:112403078"/>
<keyword evidence="2" id="KW-1133">Transmembrane helix</keyword>
<dbReference type="RefSeq" id="XP_024606169.1">
    <property type="nucleotide sequence ID" value="XM_024750401.1"/>
</dbReference>
<dbReference type="Pfam" id="PF24871">
    <property type="entry name" value="Piezo_TM1-24"/>
    <property type="match status" value="1"/>
</dbReference>
<protein>
    <submittedName>
        <fullName evidence="5">Uncharacterized protein LOC112403078 isoform X1</fullName>
    </submittedName>
</protein>
<organism evidence="4 5">
    <name type="scientific">Neophocaena asiaeorientalis asiaeorientalis</name>
    <name type="common">Yangtze finless porpoise</name>
    <name type="synonym">Neophocaena phocaenoides subsp. asiaeorientalis</name>
    <dbReference type="NCBI Taxonomy" id="1706337"/>
    <lineage>
        <taxon>Eukaryota</taxon>
        <taxon>Metazoa</taxon>
        <taxon>Chordata</taxon>
        <taxon>Craniata</taxon>
        <taxon>Vertebrata</taxon>
        <taxon>Euteleostomi</taxon>
        <taxon>Mammalia</taxon>
        <taxon>Eutheria</taxon>
        <taxon>Laurasiatheria</taxon>
        <taxon>Artiodactyla</taxon>
        <taxon>Whippomorpha</taxon>
        <taxon>Cetacea</taxon>
        <taxon>Odontoceti</taxon>
        <taxon>Phocoenidae</taxon>
        <taxon>Neophocaena</taxon>
    </lineage>
</organism>
<evidence type="ECO:0000256" key="1">
    <source>
        <dbReference type="SAM" id="MobiDB-lite"/>
    </source>
</evidence>
<sequence>MVVVSYSMVVLTAVYTFQFQVVAGFFKETLKNGYTMWAWSHSTRLSCLLRSCCLLPAALPLACILQCHFFNEDFLKPTSLYNSPVKWKGTSDRLKVIYLGNFRRDCDQLGKRRQLRTLPTKPAVPTGKRRNLEGRGGRRQQVGDTASQEALPVAAQGCSPGLPRILGHPGKRLIH</sequence>
<dbReference type="AlphaFoldDB" id="A0A341BVG6"/>
<feature type="domain" description="Piezo TM1-24" evidence="3">
    <location>
        <begin position="1"/>
        <end position="76"/>
    </location>
</feature>
<accession>A0A341BVG6</accession>
<feature type="transmembrane region" description="Helical" evidence="2">
    <location>
        <begin position="6"/>
        <end position="26"/>
    </location>
</feature>
<feature type="region of interest" description="Disordered" evidence="1">
    <location>
        <begin position="120"/>
        <end position="147"/>
    </location>
</feature>
<dbReference type="InParanoid" id="A0A341BVG6"/>
<evidence type="ECO:0000313" key="5">
    <source>
        <dbReference type="RefSeq" id="XP_024606169.1"/>
    </source>
</evidence>
<gene>
    <name evidence="5" type="primary">LOC112403078</name>
</gene>
<dbReference type="InterPro" id="IPR056769">
    <property type="entry name" value="Piezo_TM1-24"/>
</dbReference>
<keyword evidence="2" id="KW-0472">Membrane</keyword>
<keyword evidence="2" id="KW-0812">Transmembrane</keyword>
<name>A0A341BVG6_NEOAA</name>